<name>A0AAD7BPU8_9AGAR</name>
<sequence>MTGQGETDIPKKTHRYTPGVIPLPSATTEIADSLGVGRLDGGEMLGDLRTICAFSRTRGWMKARSRDMRRIESGAQSEWLQTTPAKITFFTSLGGYMASETQRVQLDLHCPYIWWGLGMRCPGEYKDAEDGERGWVENRDAGSKARRRGGEIHHGYIRQVREVLGLRIGAGRLQKGGIRAGSNGSENSGRQGNGPKKEGRPTPAIQLPLQLCTATGHRRAVLSRTWDVPGVGVGTSVSVRDSMPEPGSRATRKVADQPR</sequence>
<evidence type="ECO:0000256" key="1">
    <source>
        <dbReference type="SAM" id="MobiDB-lite"/>
    </source>
</evidence>
<accession>A0AAD7BPU8</accession>
<feature type="region of interest" description="Disordered" evidence="1">
    <location>
        <begin position="232"/>
        <end position="259"/>
    </location>
</feature>
<proteinExistence type="predicted"/>
<feature type="region of interest" description="Disordered" evidence="1">
    <location>
        <begin position="175"/>
        <end position="203"/>
    </location>
</feature>
<dbReference type="EMBL" id="JARKIF010000011">
    <property type="protein sequence ID" value="KAJ7626837.1"/>
    <property type="molecule type" value="Genomic_DNA"/>
</dbReference>
<evidence type="ECO:0000313" key="2">
    <source>
        <dbReference type="EMBL" id="KAJ7626837.1"/>
    </source>
</evidence>
<dbReference type="AlphaFoldDB" id="A0AAD7BPU8"/>
<comment type="caution">
    <text evidence="2">The sequence shown here is derived from an EMBL/GenBank/DDBJ whole genome shotgun (WGS) entry which is preliminary data.</text>
</comment>
<protein>
    <submittedName>
        <fullName evidence="2">Uncharacterized protein</fullName>
    </submittedName>
</protein>
<feature type="compositionally biased region" description="Low complexity" evidence="1">
    <location>
        <begin position="232"/>
        <end position="241"/>
    </location>
</feature>
<reference evidence="2" key="1">
    <citation type="submission" date="2023-03" db="EMBL/GenBank/DDBJ databases">
        <title>Massive genome expansion in bonnet fungi (Mycena s.s.) driven by repeated elements and novel gene families across ecological guilds.</title>
        <authorList>
            <consortium name="Lawrence Berkeley National Laboratory"/>
            <person name="Harder C.B."/>
            <person name="Miyauchi S."/>
            <person name="Viragh M."/>
            <person name="Kuo A."/>
            <person name="Thoen E."/>
            <person name="Andreopoulos B."/>
            <person name="Lu D."/>
            <person name="Skrede I."/>
            <person name="Drula E."/>
            <person name="Henrissat B."/>
            <person name="Morin E."/>
            <person name="Kohler A."/>
            <person name="Barry K."/>
            <person name="LaButti K."/>
            <person name="Morin E."/>
            <person name="Salamov A."/>
            <person name="Lipzen A."/>
            <person name="Mereny Z."/>
            <person name="Hegedus B."/>
            <person name="Baldrian P."/>
            <person name="Stursova M."/>
            <person name="Weitz H."/>
            <person name="Taylor A."/>
            <person name="Grigoriev I.V."/>
            <person name="Nagy L.G."/>
            <person name="Martin F."/>
            <person name="Kauserud H."/>
        </authorList>
    </citation>
    <scope>NUCLEOTIDE SEQUENCE</scope>
    <source>
        <strain evidence="2">9284</strain>
    </source>
</reference>
<keyword evidence="3" id="KW-1185">Reference proteome</keyword>
<gene>
    <name evidence="2" type="ORF">FB45DRAFT_868119</name>
</gene>
<evidence type="ECO:0000313" key="3">
    <source>
        <dbReference type="Proteomes" id="UP001221142"/>
    </source>
</evidence>
<dbReference type="Proteomes" id="UP001221142">
    <property type="component" value="Unassembled WGS sequence"/>
</dbReference>
<organism evidence="2 3">
    <name type="scientific">Roridomyces roridus</name>
    <dbReference type="NCBI Taxonomy" id="1738132"/>
    <lineage>
        <taxon>Eukaryota</taxon>
        <taxon>Fungi</taxon>
        <taxon>Dikarya</taxon>
        <taxon>Basidiomycota</taxon>
        <taxon>Agaricomycotina</taxon>
        <taxon>Agaricomycetes</taxon>
        <taxon>Agaricomycetidae</taxon>
        <taxon>Agaricales</taxon>
        <taxon>Marasmiineae</taxon>
        <taxon>Mycenaceae</taxon>
        <taxon>Roridomyces</taxon>
    </lineage>
</organism>